<dbReference type="SUPFAM" id="SSF48452">
    <property type="entry name" value="TPR-like"/>
    <property type="match status" value="1"/>
</dbReference>
<evidence type="ECO:0000313" key="12">
    <source>
        <dbReference type="Proteomes" id="UP000011087"/>
    </source>
</evidence>
<dbReference type="InterPro" id="IPR037919">
    <property type="entry name" value="OGT"/>
</dbReference>
<dbReference type="Pfam" id="PF13431">
    <property type="entry name" value="TPR_17"/>
    <property type="match status" value="1"/>
</dbReference>
<proteinExistence type="inferred from homology"/>
<dbReference type="Proteomes" id="UP000011087">
    <property type="component" value="Unassembled WGS sequence"/>
</dbReference>
<keyword evidence="7 8" id="KW-0802">TPR repeat</keyword>
<dbReference type="PANTHER" id="PTHR44366:SF1">
    <property type="entry name" value="UDP-N-ACETYLGLUCOSAMINE--PEPTIDE N-ACETYLGLUCOSAMINYLTRANSFERASE 110 KDA SUBUNIT"/>
    <property type="match status" value="1"/>
</dbReference>
<evidence type="ECO:0000256" key="5">
    <source>
        <dbReference type="ARBA" id="ARBA00022679"/>
    </source>
</evidence>
<name>L1IGY1_GUITC</name>
<dbReference type="GO" id="GO:0097363">
    <property type="term" value="F:protein O-acetylglucosaminyltransferase activity"/>
    <property type="evidence" value="ECO:0007669"/>
    <property type="project" value="UniProtKB-EC"/>
</dbReference>
<dbReference type="Gene3D" id="3.40.50.11380">
    <property type="match status" value="2"/>
</dbReference>
<dbReference type="InterPro" id="IPR011990">
    <property type="entry name" value="TPR-like_helical_dom_sf"/>
</dbReference>
<dbReference type="RefSeq" id="XP_005822070.1">
    <property type="nucleotide sequence ID" value="XM_005822013.1"/>
</dbReference>
<organism evidence="10">
    <name type="scientific">Guillardia theta (strain CCMP2712)</name>
    <name type="common">Cryptophyte</name>
    <dbReference type="NCBI Taxonomy" id="905079"/>
    <lineage>
        <taxon>Eukaryota</taxon>
        <taxon>Cryptophyceae</taxon>
        <taxon>Pyrenomonadales</taxon>
        <taxon>Geminigeraceae</taxon>
        <taxon>Guillardia</taxon>
    </lineage>
</organism>
<dbReference type="AlphaFoldDB" id="L1IGY1"/>
<dbReference type="InterPro" id="IPR019734">
    <property type="entry name" value="TPR_rpt"/>
</dbReference>
<sequence length="757" mass="86566">MMETAVRSCERCLLSFISNFLHVFKPGVSNFMPLKILPCRLIEFFLEATRISPKYFEAYHNLGQVLQDMQRYQEAITYFKIEAKIRPDISAPLLAVASCYNHLNEREKAAKFAVKATKLDPTNTAAWNGAGWFLHLAGRSRDSERVLKKGIRLHPSLRLIRFEAFSDPLQRKGFVGPSRLGCCRNISGQKYSNLKLNIKASMLLKSIKLENNNPESKLANNTCVNTPNCWEWSTFPVRTVTQSRSGIKNETSAVWKLCKRYLQEALNDGLTGNNALIAMNHIAHASWQVFMLRVFQVRRLQLQMIVCNFTNIEEGRREILRLVSEQMLNIGTPLDRLFFYRKFTLDKQLAATRMVESTLGSRNGERIRDLETFAIRKLKIGFLSADFRSHPMGYIMSDFFKAARSEMTWLQDFQVFAISLTQDVDHVAREVEQTVDVFLRVGHLDDERAAIEIQQLRLDLVIELGGHTRGSRFRLLALDLAPVVMHFQGFADTMGSDSVRYMLADKVVAPPELRSLYSEHLVYLSPSYHFYAPELNCFSDWNADAPRRSSEREFPLFDSQVSPDRIEEHMWLAWTRILRTSQGSIRLRQGQNSHEEHELLEANLKAAAARAGLSASSLVFVRQIPSKEAHLHRLASADLFLDTDSYSAHSTALDALWAGLPVLTFPRESFSSRPPSSFLLALGVGELVARGLGEYEAMAKSLANSTGVMQRWREKVWARRMQSTFFDSRKKLRQMRAAFRMTWEIGEDMHIVVSENI</sequence>
<reference evidence="12" key="2">
    <citation type="submission" date="2012-11" db="EMBL/GenBank/DDBJ databases">
        <authorList>
            <person name="Kuo A."/>
            <person name="Curtis B.A."/>
            <person name="Tanifuji G."/>
            <person name="Burki F."/>
            <person name="Gruber A."/>
            <person name="Irimia M."/>
            <person name="Maruyama S."/>
            <person name="Arias M.C."/>
            <person name="Ball S.G."/>
            <person name="Gile G.H."/>
            <person name="Hirakawa Y."/>
            <person name="Hopkins J.F."/>
            <person name="Rensing S.A."/>
            <person name="Schmutz J."/>
            <person name="Symeonidi A."/>
            <person name="Elias M."/>
            <person name="Eveleigh R.J."/>
            <person name="Herman E.K."/>
            <person name="Klute M.J."/>
            <person name="Nakayama T."/>
            <person name="Obornik M."/>
            <person name="Reyes-Prieto A."/>
            <person name="Armbrust E.V."/>
            <person name="Aves S.J."/>
            <person name="Beiko R.G."/>
            <person name="Coutinho P."/>
            <person name="Dacks J.B."/>
            <person name="Durnford D.G."/>
            <person name="Fast N.M."/>
            <person name="Green B.R."/>
            <person name="Grisdale C."/>
            <person name="Hempe F."/>
            <person name="Henrissat B."/>
            <person name="Hoppner M.P."/>
            <person name="Ishida K.-I."/>
            <person name="Kim E."/>
            <person name="Koreny L."/>
            <person name="Kroth P.G."/>
            <person name="Liu Y."/>
            <person name="Malik S.-B."/>
            <person name="Maier U.G."/>
            <person name="McRose D."/>
            <person name="Mock T."/>
            <person name="Neilson J.A."/>
            <person name="Onodera N.T."/>
            <person name="Poole A.M."/>
            <person name="Pritham E.J."/>
            <person name="Richards T.A."/>
            <person name="Rocap G."/>
            <person name="Roy S.W."/>
            <person name="Sarai C."/>
            <person name="Schaack S."/>
            <person name="Shirato S."/>
            <person name="Slamovits C.H."/>
            <person name="Spencer D.F."/>
            <person name="Suzuki S."/>
            <person name="Worden A.Z."/>
            <person name="Zauner S."/>
            <person name="Barry K."/>
            <person name="Bell C."/>
            <person name="Bharti A.K."/>
            <person name="Crow J.A."/>
            <person name="Grimwood J."/>
            <person name="Kramer R."/>
            <person name="Lindquist E."/>
            <person name="Lucas S."/>
            <person name="Salamov A."/>
            <person name="McFadden G.I."/>
            <person name="Lane C.E."/>
            <person name="Keeling P.J."/>
            <person name="Gray M.W."/>
            <person name="Grigoriev I.V."/>
            <person name="Archibald J.M."/>
        </authorList>
    </citation>
    <scope>NUCLEOTIDE SEQUENCE</scope>
    <source>
        <strain evidence="12">CCMP2712</strain>
    </source>
</reference>
<dbReference type="eggNOG" id="KOG4626">
    <property type="taxonomic scope" value="Eukaryota"/>
</dbReference>
<keyword evidence="5" id="KW-0808">Transferase</keyword>
<dbReference type="PaxDb" id="55529-EKX35090"/>
<evidence type="ECO:0000256" key="3">
    <source>
        <dbReference type="ARBA" id="ARBA00011970"/>
    </source>
</evidence>
<dbReference type="Gene3D" id="3.40.50.2000">
    <property type="entry name" value="Glycogen Phosphorylase B"/>
    <property type="match status" value="1"/>
</dbReference>
<dbReference type="SMART" id="SM00028">
    <property type="entry name" value="TPR"/>
    <property type="match status" value="3"/>
</dbReference>
<dbReference type="Gene3D" id="1.25.40.10">
    <property type="entry name" value="Tetratricopeptide repeat domain"/>
    <property type="match status" value="1"/>
</dbReference>
<dbReference type="EC" id="2.4.1.255" evidence="3"/>
<comment type="similarity">
    <text evidence="2">Belongs to the glycosyltransferase 41 family. O-GlcNAc transferase subfamily.</text>
</comment>
<evidence type="ECO:0000313" key="11">
    <source>
        <dbReference type="EnsemblProtists" id="EKX35090"/>
    </source>
</evidence>
<evidence type="ECO:0000259" key="9">
    <source>
        <dbReference type="Pfam" id="PF13844"/>
    </source>
</evidence>
<evidence type="ECO:0000256" key="2">
    <source>
        <dbReference type="ARBA" id="ARBA00005386"/>
    </source>
</evidence>
<comment type="pathway">
    <text evidence="1">Protein modification; protein glycosylation.</text>
</comment>
<evidence type="ECO:0000256" key="6">
    <source>
        <dbReference type="ARBA" id="ARBA00022737"/>
    </source>
</evidence>
<evidence type="ECO:0000256" key="8">
    <source>
        <dbReference type="PROSITE-ProRule" id="PRU00339"/>
    </source>
</evidence>
<keyword evidence="4" id="KW-0328">Glycosyltransferase</keyword>
<keyword evidence="6" id="KW-0677">Repeat</keyword>
<feature type="repeat" description="TPR" evidence="8">
    <location>
        <begin position="56"/>
        <end position="89"/>
    </location>
</feature>
<accession>L1IGY1</accession>
<protein>
    <recommendedName>
        <fullName evidence="3">protein O-GlcNAc transferase</fullName>
        <ecNumber evidence="3">2.4.1.255</ecNumber>
    </recommendedName>
</protein>
<evidence type="ECO:0000256" key="7">
    <source>
        <dbReference type="ARBA" id="ARBA00022803"/>
    </source>
</evidence>
<dbReference type="STRING" id="905079.L1IGY1"/>
<dbReference type="GO" id="GO:0006493">
    <property type="term" value="P:protein O-linked glycosylation"/>
    <property type="evidence" value="ECO:0007669"/>
    <property type="project" value="InterPro"/>
</dbReference>
<dbReference type="OrthoDB" id="421121at2759"/>
<gene>
    <name evidence="10" type="ORF">GUITHDRAFT_166087</name>
</gene>
<evidence type="ECO:0000256" key="1">
    <source>
        <dbReference type="ARBA" id="ARBA00004922"/>
    </source>
</evidence>
<dbReference type="PROSITE" id="PS50005">
    <property type="entry name" value="TPR"/>
    <property type="match status" value="1"/>
</dbReference>
<keyword evidence="12" id="KW-1185">Reference proteome</keyword>
<dbReference type="EnsemblProtists" id="EKX35090">
    <property type="protein sequence ID" value="EKX35090"/>
    <property type="gene ID" value="GUITHDRAFT_166087"/>
</dbReference>
<dbReference type="KEGG" id="gtt:GUITHDRAFT_166087"/>
<dbReference type="Pfam" id="PF13844">
    <property type="entry name" value="Glyco_transf_41"/>
    <property type="match status" value="2"/>
</dbReference>
<dbReference type="EMBL" id="JH993097">
    <property type="protein sequence ID" value="EKX35090.1"/>
    <property type="molecule type" value="Genomic_DNA"/>
</dbReference>
<dbReference type="InterPro" id="IPR029489">
    <property type="entry name" value="OGT/SEC/SPY_C"/>
</dbReference>
<evidence type="ECO:0000256" key="4">
    <source>
        <dbReference type="ARBA" id="ARBA00022676"/>
    </source>
</evidence>
<evidence type="ECO:0000313" key="10">
    <source>
        <dbReference type="EMBL" id="EKX35090.1"/>
    </source>
</evidence>
<reference evidence="10 12" key="1">
    <citation type="journal article" date="2012" name="Nature">
        <title>Algal genomes reveal evolutionary mosaicism and the fate of nucleomorphs.</title>
        <authorList>
            <consortium name="DOE Joint Genome Institute"/>
            <person name="Curtis B.A."/>
            <person name="Tanifuji G."/>
            <person name="Burki F."/>
            <person name="Gruber A."/>
            <person name="Irimia M."/>
            <person name="Maruyama S."/>
            <person name="Arias M.C."/>
            <person name="Ball S.G."/>
            <person name="Gile G.H."/>
            <person name="Hirakawa Y."/>
            <person name="Hopkins J.F."/>
            <person name="Kuo A."/>
            <person name="Rensing S.A."/>
            <person name="Schmutz J."/>
            <person name="Symeonidi A."/>
            <person name="Elias M."/>
            <person name="Eveleigh R.J."/>
            <person name="Herman E.K."/>
            <person name="Klute M.J."/>
            <person name="Nakayama T."/>
            <person name="Obornik M."/>
            <person name="Reyes-Prieto A."/>
            <person name="Armbrust E.V."/>
            <person name="Aves S.J."/>
            <person name="Beiko R.G."/>
            <person name="Coutinho P."/>
            <person name="Dacks J.B."/>
            <person name="Durnford D.G."/>
            <person name="Fast N.M."/>
            <person name="Green B.R."/>
            <person name="Grisdale C.J."/>
            <person name="Hempel F."/>
            <person name="Henrissat B."/>
            <person name="Hoppner M.P."/>
            <person name="Ishida K."/>
            <person name="Kim E."/>
            <person name="Koreny L."/>
            <person name="Kroth P.G."/>
            <person name="Liu Y."/>
            <person name="Malik S.B."/>
            <person name="Maier U.G."/>
            <person name="McRose D."/>
            <person name="Mock T."/>
            <person name="Neilson J.A."/>
            <person name="Onodera N.T."/>
            <person name="Poole A.M."/>
            <person name="Pritham E.J."/>
            <person name="Richards T.A."/>
            <person name="Rocap G."/>
            <person name="Roy S.W."/>
            <person name="Sarai C."/>
            <person name="Schaack S."/>
            <person name="Shirato S."/>
            <person name="Slamovits C.H."/>
            <person name="Spencer D.F."/>
            <person name="Suzuki S."/>
            <person name="Worden A.Z."/>
            <person name="Zauner S."/>
            <person name="Barry K."/>
            <person name="Bell C."/>
            <person name="Bharti A.K."/>
            <person name="Crow J.A."/>
            <person name="Grimwood J."/>
            <person name="Kramer R."/>
            <person name="Lindquist E."/>
            <person name="Lucas S."/>
            <person name="Salamov A."/>
            <person name="McFadden G.I."/>
            <person name="Lane C.E."/>
            <person name="Keeling P.J."/>
            <person name="Gray M.W."/>
            <person name="Grigoriev I.V."/>
            <person name="Archibald J.M."/>
        </authorList>
    </citation>
    <scope>NUCLEOTIDE SEQUENCE</scope>
    <source>
        <strain evidence="10 12">CCMP2712</strain>
    </source>
</reference>
<feature type="domain" description="O-GlcNAc transferase C-terminal" evidence="9">
    <location>
        <begin position="376"/>
        <end position="529"/>
    </location>
</feature>
<dbReference type="PANTHER" id="PTHR44366">
    <property type="entry name" value="UDP-N-ACETYLGLUCOSAMINE--PEPTIDE N-ACETYLGLUCOSAMINYLTRANSFERASE 110 KDA SUBUNIT"/>
    <property type="match status" value="1"/>
</dbReference>
<dbReference type="HOGENOM" id="CLU_368221_0_0_1"/>
<reference evidence="11" key="3">
    <citation type="submission" date="2016-03" db="UniProtKB">
        <authorList>
            <consortium name="EnsemblProtists"/>
        </authorList>
    </citation>
    <scope>IDENTIFICATION</scope>
</reference>
<feature type="domain" description="O-GlcNAc transferase C-terminal" evidence="9">
    <location>
        <begin position="601"/>
        <end position="733"/>
    </location>
</feature>
<dbReference type="GeneID" id="17291829"/>